<dbReference type="InterPro" id="IPR055549">
    <property type="entry name" value="DUF7125"/>
</dbReference>
<dbReference type="InterPro" id="IPR027417">
    <property type="entry name" value="P-loop_NTPase"/>
</dbReference>
<gene>
    <name evidence="1" type="ORF">MPEBLZ_03203</name>
</gene>
<dbReference type="Proteomes" id="UP000050360">
    <property type="component" value="Unassembled WGS sequence"/>
</dbReference>
<comment type="caution">
    <text evidence="1">The sequence shown here is derived from an EMBL/GenBank/DDBJ whole genome shotgun (WGS) entry which is preliminary data.</text>
</comment>
<protein>
    <submittedName>
        <fullName evidence="1">KaiC</fullName>
    </submittedName>
</protein>
<accession>A0A0P8C682</accession>
<dbReference type="Gene3D" id="3.40.50.300">
    <property type="entry name" value="P-loop containing nucleotide triphosphate hydrolases"/>
    <property type="match status" value="1"/>
</dbReference>
<reference evidence="1 2" key="1">
    <citation type="submission" date="2015-09" db="EMBL/GenBank/DDBJ databases">
        <title>A metagenomics-based metabolic model of nitrate-dependent anaerobic oxidation of methane by Methanoperedens-like archaea.</title>
        <authorList>
            <person name="Arshad A."/>
            <person name="Speth D.R."/>
            <person name="De Graaf R.M."/>
            <person name="Op Den Camp H.J."/>
            <person name="Jetten M.S."/>
            <person name="Welte C.U."/>
        </authorList>
    </citation>
    <scope>NUCLEOTIDE SEQUENCE [LARGE SCALE GENOMIC DNA]</scope>
</reference>
<dbReference type="EMBL" id="LKCM01000250">
    <property type="protein sequence ID" value="KPQ42244.1"/>
    <property type="molecule type" value="Genomic_DNA"/>
</dbReference>
<proteinExistence type="predicted"/>
<dbReference type="AlphaFoldDB" id="A0A0P8C682"/>
<sequence>MDFFIKQLEIIEAKEINLIVDTITFFQHLEIKRNKTREIIDKLYDTVKRTEGLGFLYGIKNEKRSFIENEVINICDAVFDISLIKKADKTTTELTIPKARNRPIHGNVLKFKIEGGIIMDTSREIA</sequence>
<evidence type="ECO:0000313" key="1">
    <source>
        <dbReference type="EMBL" id="KPQ42244.1"/>
    </source>
</evidence>
<evidence type="ECO:0000313" key="2">
    <source>
        <dbReference type="Proteomes" id="UP000050360"/>
    </source>
</evidence>
<organism evidence="1 2">
    <name type="scientific">Candidatus Methanoperedens nitratireducens</name>
    <dbReference type="NCBI Taxonomy" id="1392998"/>
    <lineage>
        <taxon>Archaea</taxon>
        <taxon>Methanobacteriati</taxon>
        <taxon>Methanobacteriota</taxon>
        <taxon>Stenosarchaea group</taxon>
        <taxon>Methanomicrobia</taxon>
        <taxon>Methanosarcinales</taxon>
        <taxon>ANME-2 cluster</taxon>
        <taxon>Candidatus Methanoperedentaceae</taxon>
        <taxon>Candidatus Methanoperedens</taxon>
    </lineage>
</organism>
<dbReference type="Pfam" id="PF23442">
    <property type="entry name" value="DUF7125"/>
    <property type="match status" value="1"/>
</dbReference>
<name>A0A0P8C682_9EURY</name>